<gene>
    <name evidence="2" type="ORF">H1R16_07645</name>
    <name evidence="1" type="ORF">H2507_07795</name>
</gene>
<keyword evidence="4" id="KW-1185">Reference proteome</keyword>
<dbReference type="Pfam" id="PF03692">
    <property type="entry name" value="CxxCxxCC"/>
    <property type="match status" value="1"/>
</dbReference>
<dbReference type="Proteomes" id="UP000515349">
    <property type="component" value="Chromosome"/>
</dbReference>
<accession>A0A7D7QFI5</accession>
<dbReference type="Proteomes" id="UP000539710">
    <property type="component" value="Unassembled WGS sequence"/>
</dbReference>
<dbReference type="AlphaFoldDB" id="A0A7D7QFI5"/>
<reference evidence="2 3" key="1">
    <citation type="submission" date="2020-07" db="EMBL/GenBank/DDBJ databases">
        <title>Chryseobacterium sp.cx-624.</title>
        <authorList>
            <person name="Yang C."/>
        </authorList>
    </citation>
    <scope>NUCLEOTIDE SEQUENCE [LARGE SCALE GENOMIC DNA]</scope>
    <source>
        <strain evidence="2">Cx-624</strain>
        <strain evidence="3">cx-624</strain>
    </source>
</reference>
<dbReference type="InterPro" id="IPR005358">
    <property type="entry name" value="Puta_zinc/iron-chelating_dom"/>
</dbReference>
<evidence type="ECO:0000313" key="2">
    <source>
        <dbReference type="EMBL" id="QMS99601.1"/>
    </source>
</evidence>
<protein>
    <submittedName>
        <fullName evidence="2">YkgJ family cysteine cluster protein</fullName>
    </submittedName>
</protein>
<dbReference type="EMBL" id="JACEUX010000002">
    <property type="protein sequence ID" value="MBA5247067.1"/>
    <property type="molecule type" value="Genomic_DNA"/>
</dbReference>
<dbReference type="RefSeq" id="WP_181887378.1">
    <property type="nucleotide sequence ID" value="NZ_CP059472.1"/>
</dbReference>
<organism evidence="2 3">
    <name type="scientific">Marnyiella aurantia</name>
    <dbReference type="NCBI Taxonomy" id="2758037"/>
    <lineage>
        <taxon>Bacteria</taxon>
        <taxon>Pseudomonadati</taxon>
        <taxon>Bacteroidota</taxon>
        <taxon>Flavobacteriia</taxon>
        <taxon>Flavobacteriales</taxon>
        <taxon>Weeksellaceae</taxon>
        <taxon>Marnyiella</taxon>
    </lineage>
</organism>
<evidence type="ECO:0000313" key="4">
    <source>
        <dbReference type="Proteomes" id="UP000539710"/>
    </source>
</evidence>
<dbReference type="PANTHER" id="PTHR35866">
    <property type="entry name" value="PUTATIVE-RELATED"/>
    <property type="match status" value="1"/>
</dbReference>
<name>A0A7D7QFI5_9FLAO</name>
<dbReference type="EMBL" id="CP059472">
    <property type="protein sequence ID" value="QMS99601.1"/>
    <property type="molecule type" value="Genomic_DNA"/>
</dbReference>
<reference evidence="4" key="2">
    <citation type="submission" date="2020-07" db="EMBL/GenBank/DDBJ databases">
        <title>Flavobacterium sp. xlx-214.</title>
        <authorList>
            <person name="Yang C."/>
        </authorList>
    </citation>
    <scope>NUCLEOTIDE SEQUENCE [LARGE SCALE GENOMIC DNA]</scope>
    <source>
        <strain evidence="4">CX-624</strain>
    </source>
</reference>
<reference evidence="1" key="3">
    <citation type="submission" date="2020-07" db="EMBL/GenBank/DDBJ databases">
        <authorList>
            <person name="Yang C."/>
        </authorList>
    </citation>
    <scope>NUCLEOTIDE SEQUENCE</scope>
    <source>
        <strain evidence="1">Cx-624</strain>
    </source>
</reference>
<proteinExistence type="predicted"/>
<dbReference type="KEGG" id="cbau:H1R16_07645"/>
<dbReference type="PANTHER" id="PTHR35866:SF1">
    <property type="entry name" value="YKGJ FAMILY CYSTEINE CLUSTER PROTEIN"/>
    <property type="match status" value="1"/>
</dbReference>
<evidence type="ECO:0000313" key="3">
    <source>
        <dbReference type="Proteomes" id="UP000515349"/>
    </source>
</evidence>
<sequence>MDLEFYKNQATLKQKEHRKTLEALKKKPPKNLDYLAQEVHDEVFRKVDCLQCANCCKTTGPLFTDKDTDRIAKHLRMKTADFESRYLRTDEDGDKVLQNLPCWFLNDDNTCSIYEVRPKACREFPHTDRKKIYQINHLTIQNTLICPAAYEFVEKIRLRTGVK</sequence>
<evidence type="ECO:0000313" key="1">
    <source>
        <dbReference type="EMBL" id="MBA5247067.1"/>
    </source>
</evidence>